<name>A0A0F8XVD3_9ZZZZ</name>
<reference evidence="1" key="1">
    <citation type="journal article" date="2015" name="Nature">
        <title>Complex archaea that bridge the gap between prokaryotes and eukaryotes.</title>
        <authorList>
            <person name="Spang A."/>
            <person name="Saw J.H."/>
            <person name="Jorgensen S.L."/>
            <person name="Zaremba-Niedzwiedzka K."/>
            <person name="Martijn J."/>
            <person name="Lind A.E."/>
            <person name="van Eijk R."/>
            <person name="Schleper C."/>
            <person name="Guy L."/>
            <person name="Ettema T.J."/>
        </authorList>
    </citation>
    <scope>NUCLEOTIDE SEQUENCE</scope>
</reference>
<proteinExistence type="predicted"/>
<dbReference type="AlphaFoldDB" id="A0A0F8XVD3"/>
<evidence type="ECO:0000313" key="1">
    <source>
        <dbReference type="EMBL" id="KKK40166.1"/>
    </source>
</evidence>
<gene>
    <name evidence="1" type="ORF">LCGC14_3155420</name>
</gene>
<protein>
    <submittedName>
        <fullName evidence="1">Uncharacterized protein</fullName>
    </submittedName>
</protein>
<feature type="non-terminal residue" evidence="1">
    <location>
        <position position="1"/>
    </location>
</feature>
<organism evidence="1">
    <name type="scientific">marine sediment metagenome</name>
    <dbReference type="NCBI Taxonomy" id="412755"/>
    <lineage>
        <taxon>unclassified sequences</taxon>
        <taxon>metagenomes</taxon>
        <taxon>ecological metagenomes</taxon>
    </lineage>
</organism>
<accession>A0A0F8XVD3</accession>
<comment type="caution">
    <text evidence="1">The sequence shown here is derived from an EMBL/GenBank/DDBJ whole genome shotgun (WGS) entry which is preliminary data.</text>
</comment>
<dbReference type="EMBL" id="LAZR01070499">
    <property type="protein sequence ID" value="KKK40166.1"/>
    <property type="molecule type" value="Genomic_DNA"/>
</dbReference>
<sequence length="25" mass="2798">WLRDQDGGVNEALTPLVTMADQRVI</sequence>